<dbReference type="Pfam" id="PF02367">
    <property type="entry name" value="TsaE"/>
    <property type="match status" value="1"/>
</dbReference>
<comment type="subcellular location">
    <subcellularLocation>
        <location evidence="1">Cytoplasm</location>
    </subcellularLocation>
</comment>
<dbReference type="GO" id="GO:0005524">
    <property type="term" value="F:ATP binding"/>
    <property type="evidence" value="ECO:0007669"/>
    <property type="project" value="UniProtKB-KW"/>
</dbReference>
<dbReference type="NCBIfam" id="TIGR00150">
    <property type="entry name" value="T6A_YjeE"/>
    <property type="match status" value="1"/>
</dbReference>
<dbReference type="GO" id="GO:0002949">
    <property type="term" value="P:tRNA threonylcarbamoyladenosine modification"/>
    <property type="evidence" value="ECO:0007669"/>
    <property type="project" value="InterPro"/>
</dbReference>
<accession>A0A917SZ38</accession>
<comment type="caution">
    <text evidence="13">The sequence shown here is derived from an EMBL/GenBank/DDBJ whole genome shotgun (WGS) entry which is preliminary data.</text>
</comment>
<evidence type="ECO:0000256" key="12">
    <source>
        <dbReference type="SAM" id="MobiDB-lite"/>
    </source>
</evidence>
<organism evidence="13 14">
    <name type="scientific">Nakamurella endophytica</name>
    <dbReference type="NCBI Taxonomy" id="1748367"/>
    <lineage>
        <taxon>Bacteria</taxon>
        <taxon>Bacillati</taxon>
        <taxon>Actinomycetota</taxon>
        <taxon>Actinomycetes</taxon>
        <taxon>Nakamurellales</taxon>
        <taxon>Nakamurellaceae</taxon>
        <taxon>Nakamurella</taxon>
    </lineage>
</organism>
<protein>
    <recommendedName>
        <fullName evidence="3">tRNA threonylcarbamoyladenosine biosynthesis protein TsaE</fullName>
    </recommendedName>
    <alternativeName>
        <fullName evidence="11">t(6)A37 threonylcarbamoyladenosine biosynthesis protein TsaE</fullName>
    </alternativeName>
</protein>
<keyword evidence="8" id="KW-0067">ATP-binding</keyword>
<evidence type="ECO:0000256" key="1">
    <source>
        <dbReference type="ARBA" id="ARBA00004496"/>
    </source>
</evidence>
<evidence type="ECO:0000256" key="7">
    <source>
        <dbReference type="ARBA" id="ARBA00022741"/>
    </source>
</evidence>
<evidence type="ECO:0000256" key="11">
    <source>
        <dbReference type="ARBA" id="ARBA00032441"/>
    </source>
</evidence>
<dbReference type="PANTHER" id="PTHR33540">
    <property type="entry name" value="TRNA THREONYLCARBAMOYLADENOSINE BIOSYNTHESIS PROTEIN TSAE"/>
    <property type="match status" value="1"/>
</dbReference>
<name>A0A917SZ38_9ACTN</name>
<dbReference type="AlphaFoldDB" id="A0A917SZ38"/>
<evidence type="ECO:0000313" key="13">
    <source>
        <dbReference type="EMBL" id="GGM03042.1"/>
    </source>
</evidence>
<feature type="compositionally biased region" description="Basic and acidic residues" evidence="12">
    <location>
        <begin position="9"/>
        <end position="21"/>
    </location>
</feature>
<dbReference type="GO" id="GO:0046872">
    <property type="term" value="F:metal ion binding"/>
    <property type="evidence" value="ECO:0007669"/>
    <property type="project" value="UniProtKB-KW"/>
</dbReference>
<keyword evidence="7" id="KW-0547">Nucleotide-binding</keyword>
<reference evidence="13" key="1">
    <citation type="journal article" date="2014" name="Int. J. Syst. Evol. Microbiol.">
        <title>Complete genome sequence of Corynebacterium casei LMG S-19264T (=DSM 44701T), isolated from a smear-ripened cheese.</title>
        <authorList>
            <consortium name="US DOE Joint Genome Institute (JGI-PGF)"/>
            <person name="Walter F."/>
            <person name="Albersmeier A."/>
            <person name="Kalinowski J."/>
            <person name="Ruckert C."/>
        </authorList>
    </citation>
    <scope>NUCLEOTIDE SEQUENCE</scope>
    <source>
        <strain evidence="13">CGMCC 4.7308</strain>
    </source>
</reference>
<sequence>MTAVPGRDPGADPRDHHRADPGADPGAGPGADPGAERLLGRWWLATAADTDRLGRRLGAVLRAGDLLLLSGALGAGKTALTRGIGAGMRVRGTVASPTFVLARVHPPAEPGGVVLVHVDAYRLGGAAELDDLDLDTDLAQAAVVVEWGSGLAERLGPVYLHVDLDRRPDDTRLATVSAVGGDWPERVAAVVAAAQLTVADEPAGGTGAGVPEGDVLAGD</sequence>
<dbReference type="Proteomes" id="UP000655208">
    <property type="component" value="Unassembled WGS sequence"/>
</dbReference>
<evidence type="ECO:0000256" key="8">
    <source>
        <dbReference type="ARBA" id="ARBA00022840"/>
    </source>
</evidence>
<comment type="similarity">
    <text evidence="2">Belongs to the TsaE family.</text>
</comment>
<gene>
    <name evidence="13" type="ORF">GCM10011594_23970</name>
</gene>
<keyword evidence="4" id="KW-0963">Cytoplasm</keyword>
<keyword evidence="6" id="KW-0479">Metal-binding</keyword>
<feature type="region of interest" description="Disordered" evidence="12">
    <location>
        <begin position="1"/>
        <end position="32"/>
    </location>
</feature>
<evidence type="ECO:0000256" key="4">
    <source>
        <dbReference type="ARBA" id="ARBA00022490"/>
    </source>
</evidence>
<dbReference type="InterPro" id="IPR003442">
    <property type="entry name" value="T6A_TsaE"/>
</dbReference>
<reference evidence="13" key="2">
    <citation type="submission" date="2020-09" db="EMBL/GenBank/DDBJ databases">
        <authorList>
            <person name="Sun Q."/>
            <person name="Zhou Y."/>
        </authorList>
    </citation>
    <scope>NUCLEOTIDE SEQUENCE</scope>
    <source>
        <strain evidence="13">CGMCC 4.7308</strain>
    </source>
</reference>
<dbReference type="PANTHER" id="PTHR33540:SF2">
    <property type="entry name" value="TRNA THREONYLCARBAMOYLADENOSINE BIOSYNTHESIS PROTEIN TSAE"/>
    <property type="match status" value="1"/>
</dbReference>
<dbReference type="EMBL" id="BMNA01000004">
    <property type="protein sequence ID" value="GGM03042.1"/>
    <property type="molecule type" value="Genomic_DNA"/>
</dbReference>
<dbReference type="SUPFAM" id="SSF52540">
    <property type="entry name" value="P-loop containing nucleoside triphosphate hydrolases"/>
    <property type="match status" value="1"/>
</dbReference>
<proteinExistence type="inferred from homology"/>
<dbReference type="RefSeq" id="WP_188941751.1">
    <property type="nucleotide sequence ID" value="NZ_BMNA01000004.1"/>
</dbReference>
<dbReference type="GO" id="GO:0005737">
    <property type="term" value="C:cytoplasm"/>
    <property type="evidence" value="ECO:0007669"/>
    <property type="project" value="UniProtKB-SubCell"/>
</dbReference>
<evidence type="ECO:0000256" key="2">
    <source>
        <dbReference type="ARBA" id="ARBA00007599"/>
    </source>
</evidence>
<keyword evidence="14" id="KW-1185">Reference proteome</keyword>
<evidence type="ECO:0000256" key="6">
    <source>
        <dbReference type="ARBA" id="ARBA00022723"/>
    </source>
</evidence>
<keyword evidence="9" id="KW-0460">Magnesium</keyword>
<evidence type="ECO:0000256" key="5">
    <source>
        <dbReference type="ARBA" id="ARBA00022694"/>
    </source>
</evidence>
<evidence type="ECO:0000313" key="14">
    <source>
        <dbReference type="Proteomes" id="UP000655208"/>
    </source>
</evidence>
<dbReference type="InterPro" id="IPR027417">
    <property type="entry name" value="P-loop_NTPase"/>
</dbReference>
<evidence type="ECO:0000256" key="10">
    <source>
        <dbReference type="ARBA" id="ARBA00024908"/>
    </source>
</evidence>
<evidence type="ECO:0000256" key="9">
    <source>
        <dbReference type="ARBA" id="ARBA00022842"/>
    </source>
</evidence>
<comment type="function">
    <text evidence="10">Required for the formation of a threonylcarbamoyl group on adenosine at position 37 (t(6)A37) in tRNAs that read codons beginning with adenine. Is involved in the transfer of the threonylcarbamoyl moiety of threonylcarbamoyl-AMP (TC-AMP) to the N6 group of A37, together with TsaD and TsaB. TsaE seems to play an indirect role in the t(6)A biosynthesis pathway, possibly in regulating the core enzymatic function of TsaD.</text>
</comment>
<keyword evidence="5" id="KW-0819">tRNA processing</keyword>
<evidence type="ECO:0000256" key="3">
    <source>
        <dbReference type="ARBA" id="ARBA00019010"/>
    </source>
</evidence>
<dbReference type="Gene3D" id="3.40.50.300">
    <property type="entry name" value="P-loop containing nucleotide triphosphate hydrolases"/>
    <property type="match status" value="1"/>
</dbReference>